<protein>
    <submittedName>
        <fullName evidence="1">PREDICTED: Retrovirus-related Pol poly from transposon</fullName>
    </submittedName>
</protein>
<dbReference type="Proteomes" id="UP000327085">
    <property type="component" value="Chromosome 5"/>
</dbReference>
<dbReference type="PANTHER" id="PTHR11439:SF463">
    <property type="entry name" value="REVERSE TRANSCRIPTASE TY1_COPIA-TYPE DOMAIN-CONTAINING PROTEIN"/>
    <property type="match status" value="1"/>
</dbReference>
<evidence type="ECO:0000313" key="1">
    <source>
        <dbReference type="EMBL" id="VVA34961.1"/>
    </source>
</evidence>
<dbReference type="EMBL" id="CABIKO010000362">
    <property type="protein sequence ID" value="VVA34961.1"/>
    <property type="molecule type" value="Genomic_DNA"/>
</dbReference>
<dbReference type="PANTHER" id="PTHR11439">
    <property type="entry name" value="GAG-POL-RELATED RETROTRANSPOSON"/>
    <property type="match status" value="1"/>
</dbReference>
<organism evidence="1 2">
    <name type="scientific">Prunus dulcis</name>
    <name type="common">Almond</name>
    <name type="synonym">Amygdalus dulcis</name>
    <dbReference type="NCBI Taxonomy" id="3755"/>
    <lineage>
        <taxon>Eukaryota</taxon>
        <taxon>Viridiplantae</taxon>
        <taxon>Streptophyta</taxon>
        <taxon>Embryophyta</taxon>
        <taxon>Tracheophyta</taxon>
        <taxon>Spermatophyta</taxon>
        <taxon>Magnoliopsida</taxon>
        <taxon>eudicotyledons</taxon>
        <taxon>Gunneridae</taxon>
        <taxon>Pentapetalae</taxon>
        <taxon>rosids</taxon>
        <taxon>fabids</taxon>
        <taxon>Rosales</taxon>
        <taxon>Rosaceae</taxon>
        <taxon>Amygdaloideae</taxon>
        <taxon>Amygdaleae</taxon>
        <taxon>Prunus</taxon>
    </lineage>
</organism>
<proteinExistence type="predicted"/>
<reference evidence="2" key="1">
    <citation type="journal article" date="2020" name="Plant J.">
        <title>Transposons played a major role in the diversification between the closely related almond and peach genomes: results from the almond genome sequence.</title>
        <authorList>
            <person name="Alioto T."/>
            <person name="Alexiou K.G."/>
            <person name="Bardil A."/>
            <person name="Barteri F."/>
            <person name="Castanera R."/>
            <person name="Cruz F."/>
            <person name="Dhingra A."/>
            <person name="Duval H."/>
            <person name="Fernandez I Marti A."/>
            <person name="Frias L."/>
            <person name="Galan B."/>
            <person name="Garcia J.L."/>
            <person name="Howad W."/>
            <person name="Gomez-Garrido J."/>
            <person name="Gut M."/>
            <person name="Julca I."/>
            <person name="Morata J."/>
            <person name="Puigdomenech P."/>
            <person name="Ribeca P."/>
            <person name="Rubio Cabetas M.J."/>
            <person name="Vlasova A."/>
            <person name="Wirthensohn M."/>
            <person name="Garcia-Mas J."/>
            <person name="Gabaldon T."/>
            <person name="Casacuberta J.M."/>
            <person name="Arus P."/>
        </authorList>
    </citation>
    <scope>NUCLEOTIDE SEQUENCE [LARGE SCALE GENOMIC DNA]</scope>
    <source>
        <strain evidence="2">cv. Texas</strain>
    </source>
</reference>
<dbReference type="InParanoid" id="A0A5E4G590"/>
<dbReference type="CDD" id="cd09272">
    <property type="entry name" value="RNase_HI_RT_Ty1"/>
    <property type="match status" value="1"/>
</dbReference>
<sequence length="152" mass="16998">MVGAKPCSTIVGFVKLDRSEELLPDPTSYRSIVGALQCIAWTRPYISFIVGQLCQFMHSTHLPHFQAAKRLLRYLKGTIHQRLLFQLGTPIVQAFCDADWANGPFDRLSTSGFCVFFGSNLIFWSSKKHPTAARNSTQAEYCSLAHTSAELI</sequence>
<dbReference type="Gramene" id="VVA34961">
    <property type="protein sequence ID" value="VVA34961"/>
    <property type="gene ID" value="Prudul26B030800"/>
</dbReference>
<dbReference type="OMA" id="CIAWTRP"/>
<name>A0A5E4G590_PRUDU</name>
<dbReference type="AlphaFoldDB" id="A0A5E4G590"/>
<gene>
    <name evidence="1" type="ORF">ALMOND_2B030800</name>
</gene>
<accession>A0A5E4G590</accession>
<evidence type="ECO:0000313" key="2">
    <source>
        <dbReference type="Proteomes" id="UP000327085"/>
    </source>
</evidence>